<dbReference type="InterPro" id="IPR003738">
    <property type="entry name" value="SRAP"/>
</dbReference>
<dbReference type="GO" id="GO:0006508">
    <property type="term" value="P:proteolysis"/>
    <property type="evidence" value="ECO:0007669"/>
    <property type="project" value="UniProtKB-KW"/>
</dbReference>
<evidence type="ECO:0000256" key="5">
    <source>
        <dbReference type="ARBA" id="ARBA00023124"/>
    </source>
</evidence>
<dbReference type="GO" id="GO:0003697">
    <property type="term" value="F:single-stranded DNA binding"/>
    <property type="evidence" value="ECO:0007669"/>
    <property type="project" value="InterPro"/>
</dbReference>
<dbReference type="PANTHER" id="PTHR13604:SF0">
    <property type="entry name" value="ABASIC SITE PROCESSING PROTEIN HMCES"/>
    <property type="match status" value="1"/>
</dbReference>
<accession>C7FP96</accession>
<keyword evidence="7" id="KW-0456">Lyase</keyword>
<evidence type="ECO:0000256" key="3">
    <source>
        <dbReference type="ARBA" id="ARBA00022763"/>
    </source>
</evidence>
<evidence type="ECO:0000256" key="2">
    <source>
        <dbReference type="ARBA" id="ARBA00022670"/>
    </source>
</evidence>
<dbReference type="AlphaFoldDB" id="C7FP96"/>
<sequence length="237" mass="26444">MCGRFGISANAEQLALLLEITPSEVGEVRPRFNIAPSTLAPIVRHNSAERRALHWVRWGLVPSWAKTRKIGHKLINARSETVNIKPAFRAAFERRRCLVIADGFYEWRRDEGAKTKQAYHIGLSDESAFAMAGLWERHTDPVAGDTLDTFTVLTTEANDVLAPLHHRMPVILPPQDYETWLCRESDPRALLNLLRPCPSEILVTWPVSPLVNSPKHQGAECRSAIQVSTDAPGAKAS</sequence>
<organism evidence="9">
    <name type="scientific">uncultured bacterium HF186_25m_30B18</name>
    <dbReference type="NCBI Taxonomy" id="662885"/>
    <lineage>
        <taxon>Bacteria</taxon>
        <taxon>environmental samples</taxon>
    </lineage>
</organism>
<dbReference type="Gene3D" id="3.90.1680.10">
    <property type="entry name" value="SOS response associated peptidase-like"/>
    <property type="match status" value="1"/>
</dbReference>
<dbReference type="Pfam" id="PF02586">
    <property type="entry name" value="SRAP"/>
    <property type="match status" value="1"/>
</dbReference>
<comment type="similarity">
    <text evidence="1 8">Belongs to the SOS response-associated peptidase family.</text>
</comment>
<dbReference type="PANTHER" id="PTHR13604">
    <property type="entry name" value="DC12-RELATED"/>
    <property type="match status" value="1"/>
</dbReference>
<dbReference type="GO" id="GO:0008233">
    <property type="term" value="F:peptidase activity"/>
    <property type="evidence" value="ECO:0007669"/>
    <property type="project" value="UniProtKB-KW"/>
</dbReference>
<reference evidence="9" key="1">
    <citation type="journal article" date="2009" name="Environ. Microbiol. Rep.">
        <title>Characterization of canthaxanthin biosynthesis genes from an uncultured marine bacterium.</title>
        <authorList>
            <person name="Maresca J.A."/>
            <person name="Braff J.C."/>
            <person name="Delong E.F."/>
        </authorList>
    </citation>
    <scope>NUCLEOTIDE SEQUENCE</scope>
</reference>
<dbReference type="InterPro" id="IPR036590">
    <property type="entry name" value="SRAP-like"/>
</dbReference>
<protein>
    <recommendedName>
        <fullName evidence="8">Abasic site processing protein</fullName>
        <ecNumber evidence="8">3.4.-.-</ecNumber>
    </recommendedName>
</protein>
<name>C7FP96_9BACT</name>
<keyword evidence="2 8" id="KW-0645">Protease</keyword>
<evidence type="ECO:0000256" key="1">
    <source>
        <dbReference type="ARBA" id="ARBA00008136"/>
    </source>
</evidence>
<evidence type="ECO:0000256" key="4">
    <source>
        <dbReference type="ARBA" id="ARBA00022801"/>
    </source>
</evidence>
<dbReference type="GO" id="GO:0106300">
    <property type="term" value="P:protein-DNA covalent cross-linking repair"/>
    <property type="evidence" value="ECO:0007669"/>
    <property type="project" value="InterPro"/>
</dbReference>
<dbReference type="GO" id="GO:0016829">
    <property type="term" value="F:lyase activity"/>
    <property type="evidence" value="ECO:0007669"/>
    <property type="project" value="UniProtKB-KW"/>
</dbReference>
<dbReference type="EC" id="3.4.-.-" evidence="8"/>
<evidence type="ECO:0000256" key="8">
    <source>
        <dbReference type="RuleBase" id="RU364100"/>
    </source>
</evidence>
<dbReference type="SUPFAM" id="SSF143081">
    <property type="entry name" value="BB1717-like"/>
    <property type="match status" value="1"/>
</dbReference>
<keyword evidence="4 8" id="KW-0378">Hydrolase</keyword>
<keyword evidence="5" id="KW-0190">Covalent protein-DNA linkage</keyword>
<keyword evidence="6" id="KW-0238">DNA-binding</keyword>
<keyword evidence="3" id="KW-0227">DNA damage</keyword>
<dbReference type="EMBL" id="GQ412706">
    <property type="protein sequence ID" value="ACU26398.1"/>
    <property type="molecule type" value="Genomic_DNA"/>
</dbReference>
<evidence type="ECO:0000256" key="7">
    <source>
        <dbReference type="ARBA" id="ARBA00023239"/>
    </source>
</evidence>
<proteinExistence type="inferred from homology"/>
<evidence type="ECO:0000256" key="6">
    <source>
        <dbReference type="ARBA" id="ARBA00023125"/>
    </source>
</evidence>
<evidence type="ECO:0000313" key="9">
    <source>
        <dbReference type="EMBL" id="ACU26398.1"/>
    </source>
</evidence>